<evidence type="ECO:0000313" key="1">
    <source>
        <dbReference type="EMBL" id="TQE12240.1"/>
    </source>
</evidence>
<dbReference type="AlphaFoldDB" id="A0A540NNZ0"/>
<protein>
    <submittedName>
        <fullName evidence="1">Uncharacterized protein</fullName>
    </submittedName>
</protein>
<organism evidence="1 2">
    <name type="scientific">Malus baccata</name>
    <name type="common">Siberian crab apple</name>
    <name type="synonym">Pyrus baccata</name>
    <dbReference type="NCBI Taxonomy" id="106549"/>
    <lineage>
        <taxon>Eukaryota</taxon>
        <taxon>Viridiplantae</taxon>
        <taxon>Streptophyta</taxon>
        <taxon>Embryophyta</taxon>
        <taxon>Tracheophyta</taxon>
        <taxon>Spermatophyta</taxon>
        <taxon>Magnoliopsida</taxon>
        <taxon>eudicotyledons</taxon>
        <taxon>Gunneridae</taxon>
        <taxon>Pentapetalae</taxon>
        <taxon>rosids</taxon>
        <taxon>fabids</taxon>
        <taxon>Rosales</taxon>
        <taxon>Rosaceae</taxon>
        <taxon>Amygdaloideae</taxon>
        <taxon>Maleae</taxon>
        <taxon>Malus</taxon>
    </lineage>
</organism>
<accession>A0A540NNZ0</accession>
<dbReference type="Proteomes" id="UP000315295">
    <property type="component" value="Unassembled WGS sequence"/>
</dbReference>
<reference evidence="1 2" key="1">
    <citation type="journal article" date="2019" name="G3 (Bethesda)">
        <title>Sequencing of a Wild Apple (Malus baccata) Genome Unravels the Differences Between Cultivated and Wild Apple Species Regarding Disease Resistance and Cold Tolerance.</title>
        <authorList>
            <person name="Chen X."/>
        </authorList>
    </citation>
    <scope>NUCLEOTIDE SEQUENCE [LARGE SCALE GENOMIC DNA]</scope>
    <source>
        <strain evidence="2">cv. Shandingzi</strain>
        <tissue evidence="1">Leaves</tissue>
    </source>
</reference>
<proteinExistence type="predicted"/>
<name>A0A540NNZ0_MALBA</name>
<evidence type="ECO:0000313" key="2">
    <source>
        <dbReference type="Proteomes" id="UP000315295"/>
    </source>
</evidence>
<sequence length="61" mass="6827">MAKSVSIEDKDGDLGGLARPLILTRCKLEPARTTAEKLDPELGFWKTRRLGIVDSHRVFCD</sequence>
<comment type="caution">
    <text evidence="1">The sequence shown here is derived from an EMBL/GenBank/DDBJ whole genome shotgun (WGS) entry which is preliminary data.</text>
</comment>
<gene>
    <name evidence="1" type="ORF">C1H46_002165</name>
</gene>
<dbReference type="EMBL" id="VIEB01000021">
    <property type="protein sequence ID" value="TQE12240.1"/>
    <property type="molecule type" value="Genomic_DNA"/>
</dbReference>
<keyword evidence="2" id="KW-1185">Reference proteome</keyword>